<dbReference type="SUPFAM" id="SSF52540">
    <property type="entry name" value="P-loop containing nucleoside triphosphate hydrolases"/>
    <property type="match status" value="1"/>
</dbReference>
<evidence type="ECO:0000313" key="5">
    <source>
        <dbReference type="Proteomes" id="UP000447873"/>
    </source>
</evidence>
<dbReference type="InterPro" id="IPR003959">
    <property type="entry name" value="ATPase_AAA_core"/>
</dbReference>
<dbReference type="Pfam" id="PF00004">
    <property type="entry name" value="AAA"/>
    <property type="match status" value="1"/>
</dbReference>
<dbReference type="PANTHER" id="PTHR46411">
    <property type="entry name" value="FAMILY ATPASE, PUTATIVE-RELATED"/>
    <property type="match status" value="1"/>
</dbReference>
<reference evidence="4 5" key="1">
    <citation type="submission" date="2018-12" db="EMBL/GenBank/DDBJ databases">
        <title>Venturia inaequalis Genome Resource.</title>
        <authorList>
            <person name="Lichtner F.J."/>
        </authorList>
    </citation>
    <scope>NUCLEOTIDE SEQUENCE [LARGE SCALE GENOMIC DNA]</scope>
    <source>
        <strain evidence="4 5">120213</strain>
    </source>
</reference>
<dbReference type="AlphaFoldDB" id="A0A8H3U124"/>
<dbReference type="Proteomes" id="UP000447873">
    <property type="component" value="Unassembled WGS sequence"/>
</dbReference>
<sequence length="372" mass="42045">MKGHRTNESTWQENVAKLDCSSEEGRETKNHAELLFSVLKTEFSDVIDNYQTMMSKGVITFKLLWTIFQPSVLVYSRKEGQEIALKLVSINYSGDQNGNEILVLVGEYVDWDGTRFGTNNSVLQIKTFTGTRKISSLAAFPFDYHPQKDDMAKRLLERGAKFEALAGCHYKQYSGIGWRSNQYGGKDKFSIKGRIMVDAGNWHRLNVNQTVFLQPLIQEKPKIRNRDGEDSDGDTEFDGDDMEVDDGGIPLDGHFMDEDNVASRPALTTEQKMICTALVWGYSLKTKMWLNFFTWAISEIVWNEGAFDRLVLPPLQKELFLNFTESQNCYKNSEDAFDDVIDGKGKGMTLLLCGPPGVGKTLTAESVAEEMK</sequence>
<dbReference type="InterPro" id="IPR027417">
    <property type="entry name" value="P-loop_NTPase"/>
</dbReference>
<dbReference type="Pfam" id="PF22942">
    <property type="entry name" value="DUF7025"/>
    <property type="match status" value="1"/>
</dbReference>
<dbReference type="EMBL" id="WNWS01003285">
    <property type="protein sequence ID" value="KAE9961125.1"/>
    <property type="molecule type" value="Genomic_DNA"/>
</dbReference>
<protein>
    <recommendedName>
        <fullName evidence="6">ATPase AAA-type core domain-containing protein</fullName>
    </recommendedName>
</protein>
<feature type="domain" description="DUF7025" evidence="3">
    <location>
        <begin position="50"/>
        <end position="146"/>
    </location>
</feature>
<evidence type="ECO:0000256" key="1">
    <source>
        <dbReference type="SAM" id="MobiDB-lite"/>
    </source>
</evidence>
<dbReference type="GO" id="GO:0016887">
    <property type="term" value="F:ATP hydrolysis activity"/>
    <property type="evidence" value="ECO:0007669"/>
    <property type="project" value="InterPro"/>
</dbReference>
<feature type="region of interest" description="Disordered" evidence="1">
    <location>
        <begin position="223"/>
        <end position="243"/>
    </location>
</feature>
<feature type="compositionally biased region" description="Acidic residues" evidence="1">
    <location>
        <begin position="229"/>
        <end position="243"/>
    </location>
</feature>
<evidence type="ECO:0000259" key="2">
    <source>
        <dbReference type="Pfam" id="PF00004"/>
    </source>
</evidence>
<evidence type="ECO:0000259" key="3">
    <source>
        <dbReference type="Pfam" id="PF22942"/>
    </source>
</evidence>
<dbReference type="Gene3D" id="3.40.50.300">
    <property type="entry name" value="P-loop containing nucleotide triphosphate hydrolases"/>
    <property type="match status" value="1"/>
</dbReference>
<accession>A0A8H3U124</accession>
<evidence type="ECO:0000313" key="4">
    <source>
        <dbReference type="EMBL" id="KAE9961125.1"/>
    </source>
</evidence>
<dbReference type="PANTHER" id="PTHR46411:SF3">
    <property type="entry name" value="AAA+ ATPASE DOMAIN-CONTAINING PROTEIN"/>
    <property type="match status" value="1"/>
</dbReference>
<organism evidence="4 5">
    <name type="scientific">Venturia inaequalis</name>
    <name type="common">Apple scab fungus</name>
    <dbReference type="NCBI Taxonomy" id="5025"/>
    <lineage>
        <taxon>Eukaryota</taxon>
        <taxon>Fungi</taxon>
        <taxon>Dikarya</taxon>
        <taxon>Ascomycota</taxon>
        <taxon>Pezizomycotina</taxon>
        <taxon>Dothideomycetes</taxon>
        <taxon>Pleosporomycetidae</taxon>
        <taxon>Venturiales</taxon>
        <taxon>Venturiaceae</taxon>
        <taxon>Venturia</taxon>
    </lineage>
</organism>
<feature type="domain" description="ATPase AAA-type core" evidence="2">
    <location>
        <begin position="350"/>
        <end position="371"/>
    </location>
</feature>
<proteinExistence type="predicted"/>
<evidence type="ECO:0008006" key="6">
    <source>
        <dbReference type="Google" id="ProtNLM"/>
    </source>
</evidence>
<gene>
    <name evidence="4" type="ORF">EG328_006204</name>
</gene>
<dbReference type="GO" id="GO:0005524">
    <property type="term" value="F:ATP binding"/>
    <property type="evidence" value="ECO:0007669"/>
    <property type="project" value="InterPro"/>
</dbReference>
<name>A0A8H3U124_VENIN</name>
<comment type="caution">
    <text evidence="4">The sequence shown here is derived from an EMBL/GenBank/DDBJ whole genome shotgun (WGS) entry which is preliminary data.</text>
</comment>
<dbReference type="InterPro" id="IPR054289">
    <property type="entry name" value="DUF7025"/>
</dbReference>